<keyword evidence="2" id="KW-1185">Reference proteome</keyword>
<sequence>MTITANDIQELVDFLPIFYVPEFQPIEKWNFKNPDGTSIAPYPIYTESVEHFFRLASKSCWFVSVSKRFDSKILEDGKFINNASLKEIKIMLDYFLRAERYCDGFWASLIKDGTICALLERLKEIKKEYR</sequence>
<gene>
    <name evidence="1" type="ORF">H1P_1270006</name>
</gene>
<protein>
    <submittedName>
        <fullName evidence="1">Uncharacterized protein</fullName>
    </submittedName>
</protein>
<dbReference type="OrthoDB" id="274807at2"/>
<proteinExistence type="predicted"/>
<dbReference type="EMBL" id="CAACVJ010000032">
    <property type="protein sequence ID" value="VEP11931.1"/>
    <property type="molecule type" value="Genomic_DNA"/>
</dbReference>
<organism evidence="1 2">
    <name type="scientific">Hyella patelloides LEGE 07179</name>
    <dbReference type="NCBI Taxonomy" id="945734"/>
    <lineage>
        <taxon>Bacteria</taxon>
        <taxon>Bacillati</taxon>
        <taxon>Cyanobacteriota</taxon>
        <taxon>Cyanophyceae</taxon>
        <taxon>Pleurocapsales</taxon>
        <taxon>Hyellaceae</taxon>
        <taxon>Hyella</taxon>
    </lineage>
</organism>
<dbReference type="Pfam" id="PF20118">
    <property type="entry name" value="DUF6508"/>
    <property type="match status" value="1"/>
</dbReference>
<reference evidence="1 2" key="1">
    <citation type="submission" date="2019-01" db="EMBL/GenBank/DDBJ databases">
        <authorList>
            <person name="Brito A."/>
        </authorList>
    </citation>
    <scope>NUCLEOTIDE SEQUENCE [LARGE SCALE GENOMIC DNA]</scope>
    <source>
        <strain evidence="1">1</strain>
    </source>
</reference>
<dbReference type="AlphaFoldDB" id="A0A563VKJ2"/>
<dbReference type="InterPro" id="IPR045425">
    <property type="entry name" value="DUF6508"/>
</dbReference>
<dbReference type="Proteomes" id="UP000320055">
    <property type="component" value="Unassembled WGS sequence"/>
</dbReference>
<accession>A0A563VKJ2</accession>
<name>A0A563VKJ2_9CYAN</name>
<evidence type="ECO:0000313" key="1">
    <source>
        <dbReference type="EMBL" id="VEP11931.1"/>
    </source>
</evidence>
<dbReference type="RefSeq" id="WP_144869767.1">
    <property type="nucleotide sequence ID" value="NZ_LR213880.1"/>
</dbReference>
<evidence type="ECO:0000313" key="2">
    <source>
        <dbReference type="Proteomes" id="UP000320055"/>
    </source>
</evidence>